<proteinExistence type="predicted"/>
<accession>A0AAV2AIG7</accession>
<protein>
    <submittedName>
        <fullName evidence="1">Uncharacterized protein</fullName>
    </submittedName>
</protein>
<gene>
    <name evidence="1" type="ORF">LARSCL_LOCUS12306</name>
</gene>
<name>A0AAV2AIG7_9ARAC</name>
<dbReference type="Proteomes" id="UP001497382">
    <property type="component" value="Unassembled WGS sequence"/>
</dbReference>
<evidence type="ECO:0000313" key="2">
    <source>
        <dbReference type="Proteomes" id="UP001497382"/>
    </source>
</evidence>
<comment type="caution">
    <text evidence="1">The sequence shown here is derived from an EMBL/GenBank/DDBJ whole genome shotgun (WGS) entry which is preliminary data.</text>
</comment>
<dbReference type="EMBL" id="CAXIEN010000161">
    <property type="protein sequence ID" value="CAL1282904.1"/>
    <property type="molecule type" value="Genomic_DNA"/>
</dbReference>
<dbReference type="AlphaFoldDB" id="A0AAV2AIG7"/>
<keyword evidence="2" id="KW-1185">Reference proteome</keyword>
<reference evidence="1 2" key="1">
    <citation type="submission" date="2024-04" db="EMBL/GenBank/DDBJ databases">
        <authorList>
            <person name="Rising A."/>
            <person name="Reimegard J."/>
            <person name="Sonavane S."/>
            <person name="Akerstrom W."/>
            <person name="Nylinder S."/>
            <person name="Hedman E."/>
            <person name="Kallberg Y."/>
        </authorList>
    </citation>
    <scope>NUCLEOTIDE SEQUENCE [LARGE SCALE GENOMIC DNA]</scope>
</reference>
<feature type="non-terminal residue" evidence="1">
    <location>
        <position position="1"/>
    </location>
</feature>
<organism evidence="1 2">
    <name type="scientific">Larinioides sclopetarius</name>
    <dbReference type="NCBI Taxonomy" id="280406"/>
    <lineage>
        <taxon>Eukaryota</taxon>
        <taxon>Metazoa</taxon>
        <taxon>Ecdysozoa</taxon>
        <taxon>Arthropoda</taxon>
        <taxon>Chelicerata</taxon>
        <taxon>Arachnida</taxon>
        <taxon>Araneae</taxon>
        <taxon>Araneomorphae</taxon>
        <taxon>Entelegynae</taxon>
        <taxon>Araneoidea</taxon>
        <taxon>Araneidae</taxon>
        <taxon>Larinioides</taxon>
    </lineage>
</organism>
<sequence>VVSLFYCNHHSAAPRNRTAALTKQLSVCICSCNLKRVRRAELVGVFCR</sequence>
<evidence type="ECO:0000313" key="1">
    <source>
        <dbReference type="EMBL" id="CAL1282904.1"/>
    </source>
</evidence>